<organism evidence="2 3">
    <name type="scientific">Elliptochloris bilobata</name>
    <dbReference type="NCBI Taxonomy" id="381761"/>
    <lineage>
        <taxon>Eukaryota</taxon>
        <taxon>Viridiplantae</taxon>
        <taxon>Chlorophyta</taxon>
        <taxon>core chlorophytes</taxon>
        <taxon>Trebouxiophyceae</taxon>
        <taxon>Trebouxiophyceae incertae sedis</taxon>
        <taxon>Elliptochloris clade</taxon>
        <taxon>Elliptochloris</taxon>
    </lineage>
</organism>
<feature type="region of interest" description="Disordered" evidence="1">
    <location>
        <begin position="130"/>
        <end position="151"/>
    </location>
</feature>
<evidence type="ECO:0000256" key="1">
    <source>
        <dbReference type="SAM" id="MobiDB-lite"/>
    </source>
</evidence>
<keyword evidence="3" id="KW-1185">Reference proteome</keyword>
<evidence type="ECO:0000313" key="2">
    <source>
        <dbReference type="EMBL" id="KAK9841842.1"/>
    </source>
</evidence>
<dbReference type="Proteomes" id="UP001445335">
    <property type="component" value="Unassembled WGS sequence"/>
</dbReference>
<feature type="compositionally biased region" description="Low complexity" evidence="1">
    <location>
        <begin position="223"/>
        <end position="235"/>
    </location>
</feature>
<sequence length="235" mass="24486">MVAKDSSSSEEDCAHLHSVAVSGADIAVHAQRSAAQAAAKAQGARPGWQAQAIHKLATDASGDGNEDALPEGFQQQLRKALERKLEKNFTVLRSAALERVPDGTTSDSSDTGVRLFKRVKLGTAFSASAVNRPGQPAAGAAPGRRTSAGDLDSDAEDIARKRAAATAVEPSELLRGAAQAAAVALLHVEDPTCYSESDEDKGYPGLYQAYGKPPRAPPRGRPKAAAVPGRSLLRI</sequence>
<reference evidence="2 3" key="1">
    <citation type="journal article" date="2024" name="Nat. Commun.">
        <title>Phylogenomics reveals the evolutionary origins of lichenization in chlorophyte algae.</title>
        <authorList>
            <person name="Puginier C."/>
            <person name="Libourel C."/>
            <person name="Otte J."/>
            <person name="Skaloud P."/>
            <person name="Haon M."/>
            <person name="Grisel S."/>
            <person name="Petersen M."/>
            <person name="Berrin J.G."/>
            <person name="Delaux P.M."/>
            <person name="Dal Grande F."/>
            <person name="Keller J."/>
        </authorList>
    </citation>
    <scope>NUCLEOTIDE SEQUENCE [LARGE SCALE GENOMIC DNA]</scope>
    <source>
        <strain evidence="2 3">SAG 245.80</strain>
    </source>
</reference>
<gene>
    <name evidence="2" type="ORF">WJX81_006592</name>
</gene>
<name>A0AAW1S773_9CHLO</name>
<accession>A0AAW1S773</accession>
<dbReference type="EMBL" id="JALJOU010000010">
    <property type="protein sequence ID" value="KAK9841842.1"/>
    <property type="molecule type" value="Genomic_DNA"/>
</dbReference>
<evidence type="ECO:0000313" key="3">
    <source>
        <dbReference type="Proteomes" id="UP001445335"/>
    </source>
</evidence>
<feature type="region of interest" description="Disordered" evidence="1">
    <location>
        <begin position="192"/>
        <end position="235"/>
    </location>
</feature>
<dbReference type="AlphaFoldDB" id="A0AAW1S773"/>
<feature type="compositionally biased region" description="Low complexity" evidence="1">
    <location>
        <begin position="132"/>
        <end position="145"/>
    </location>
</feature>
<comment type="caution">
    <text evidence="2">The sequence shown here is derived from an EMBL/GenBank/DDBJ whole genome shotgun (WGS) entry which is preliminary data.</text>
</comment>
<proteinExistence type="predicted"/>
<protein>
    <submittedName>
        <fullName evidence="2">Uncharacterized protein</fullName>
    </submittedName>
</protein>